<evidence type="ECO:0000256" key="8">
    <source>
        <dbReference type="ARBA" id="ARBA00023136"/>
    </source>
</evidence>
<dbReference type="SUPFAM" id="SSF53448">
    <property type="entry name" value="Nucleotide-diphospho-sugar transferases"/>
    <property type="match status" value="1"/>
</dbReference>
<accession>A0A1H2XT79</accession>
<keyword evidence="5 9" id="KW-0808">Transferase</keyword>
<dbReference type="Gene3D" id="2.40.10.220">
    <property type="entry name" value="predicted glycosyltransferase like domains"/>
    <property type="match status" value="1"/>
</dbReference>
<feature type="transmembrane region" description="Helical" evidence="9">
    <location>
        <begin position="408"/>
        <end position="436"/>
    </location>
</feature>
<dbReference type="PANTHER" id="PTHR43867">
    <property type="entry name" value="CELLULOSE SYNTHASE CATALYTIC SUBUNIT A [UDP-FORMING]"/>
    <property type="match status" value="1"/>
</dbReference>
<name>A0A1H2XT79_9RHOB</name>
<dbReference type="InterPro" id="IPR003919">
    <property type="entry name" value="Cell_synth_A"/>
</dbReference>
<dbReference type="GO" id="GO:0006011">
    <property type="term" value="P:UDP-alpha-D-glucose metabolic process"/>
    <property type="evidence" value="ECO:0007669"/>
    <property type="project" value="InterPro"/>
</dbReference>
<dbReference type="InterPro" id="IPR029044">
    <property type="entry name" value="Nucleotide-diphossugar_trans"/>
</dbReference>
<feature type="region of interest" description="Disordered" evidence="10">
    <location>
        <begin position="796"/>
        <end position="890"/>
    </location>
</feature>
<comment type="cofactor">
    <cofactor evidence="9">
        <name>Mg(2+)</name>
        <dbReference type="ChEBI" id="CHEBI:18420"/>
    </cofactor>
</comment>
<proteinExistence type="predicted"/>
<comment type="subcellular location">
    <subcellularLocation>
        <location evidence="9">Cell inner membrane</location>
    </subcellularLocation>
    <subcellularLocation>
        <location evidence="1">Endomembrane system</location>
        <topology evidence="1">Multi-pass membrane protein</topology>
    </subcellularLocation>
</comment>
<feature type="transmembrane region" description="Helical" evidence="9">
    <location>
        <begin position="448"/>
        <end position="467"/>
    </location>
</feature>
<dbReference type="CDD" id="cd06421">
    <property type="entry name" value="CESA_CelA_like"/>
    <property type="match status" value="1"/>
</dbReference>
<feature type="transmembrane region" description="Helical" evidence="9">
    <location>
        <begin position="711"/>
        <end position="733"/>
    </location>
</feature>
<dbReference type="EMBL" id="FNOM01000004">
    <property type="protein sequence ID" value="SDW96093.1"/>
    <property type="molecule type" value="Genomic_DNA"/>
</dbReference>
<comment type="function">
    <text evidence="9">Catalytic subunit of cellulose synthase. It polymerizes uridine 5'-diphosphate glucose to cellulose.</text>
</comment>
<feature type="transmembrane region" description="Helical" evidence="9">
    <location>
        <begin position="551"/>
        <end position="574"/>
    </location>
</feature>
<dbReference type="PRINTS" id="PR01439">
    <property type="entry name" value="CELLSNTHASEA"/>
</dbReference>
<keyword evidence="13" id="KW-1185">Reference proteome</keyword>
<feature type="transmembrane region" description="Helical" evidence="9">
    <location>
        <begin position="520"/>
        <end position="545"/>
    </location>
</feature>
<dbReference type="GO" id="GO:0030244">
    <property type="term" value="P:cellulose biosynthetic process"/>
    <property type="evidence" value="ECO:0007669"/>
    <property type="project" value="UniProtKB-KW"/>
</dbReference>
<dbReference type="InterPro" id="IPR009875">
    <property type="entry name" value="PilZ_domain"/>
</dbReference>
<keyword evidence="2 9" id="KW-1003">Cell membrane</keyword>
<dbReference type="PANTHER" id="PTHR43867:SF2">
    <property type="entry name" value="CELLULOSE SYNTHASE CATALYTIC SUBUNIT A [UDP-FORMING]"/>
    <property type="match status" value="1"/>
</dbReference>
<keyword evidence="9" id="KW-0135">Cellulose biosynthesis</keyword>
<dbReference type="EC" id="2.4.1.12" evidence="9"/>
<keyword evidence="8 9" id="KW-0472">Membrane</keyword>
<evidence type="ECO:0000256" key="9">
    <source>
        <dbReference type="RuleBase" id="RU365020"/>
    </source>
</evidence>
<keyword evidence="9" id="KW-0973">c-di-GMP</keyword>
<evidence type="ECO:0000256" key="7">
    <source>
        <dbReference type="ARBA" id="ARBA00022989"/>
    </source>
</evidence>
<dbReference type="GO" id="GO:0012505">
    <property type="term" value="C:endomembrane system"/>
    <property type="evidence" value="ECO:0007669"/>
    <property type="project" value="UniProtKB-SubCell"/>
</dbReference>
<dbReference type="Pfam" id="PF07238">
    <property type="entry name" value="PilZ"/>
    <property type="match status" value="1"/>
</dbReference>
<dbReference type="AlphaFoldDB" id="A0A1H2XT79"/>
<dbReference type="Pfam" id="PF13641">
    <property type="entry name" value="Glyco_tranf_2_3"/>
    <property type="match status" value="1"/>
</dbReference>
<comment type="catalytic activity">
    <reaction evidence="9">
        <text>[(1-&gt;4)-beta-D-glucosyl](n) + UDP-alpha-D-glucose = [(1-&gt;4)-beta-D-glucosyl](n+1) + UDP + H(+)</text>
        <dbReference type="Rhea" id="RHEA:19929"/>
        <dbReference type="Rhea" id="RHEA-COMP:10033"/>
        <dbReference type="Rhea" id="RHEA-COMP:10034"/>
        <dbReference type="ChEBI" id="CHEBI:15378"/>
        <dbReference type="ChEBI" id="CHEBI:18246"/>
        <dbReference type="ChEBI" id="CHEBI:58223"/>
        <dbReference type="ChEBI" id="CHEBI:58885"/>
        <dbReference type="EC" id="2.4.1.12"/>
    </reaction>
</comment>
<evidence type="ECO:0000256" key="2">
    <source>
        <dbReference type="ARBA" id="ARBA00022475"/>
    </source>
</evidence>
<keyword evidence="6 9" id="KW-0812">Transmembrane</keyword>
<feature type="transmembrane region" description="Helical" evidence="9">
    <location>
        <begin position="12"/>
        <end position="32"/>
    </location>
</feature>
<evidence type="ECO:0000313" key="12">
    <source>
        <dbReference type="EMBL" id="SDW96093.1"/>
    </source>
</evidence>
<sequence length="890" mass="97224">MSAFIANRPLKTGEMLIFAIWLLLMIPLLAFVSIPTSTAVQGILGLAAVLVVAVLKPVTNRNMVARFALLSIASLVVMRYWSWRVMETLPAPEYPVSFAAAMLLFAVETYAIMVFFLSSFMTADPIERTLPPKVAAADLPTVDILVPSYNEPVEMLSVTLSAAKNMHYPAHKRTVVLCDDGGTDQRCNSDDAGLAERSRARRRALQALCNDLGVLYMTRARNESAKAGNMSSALERLNGDLVVVFDADHVPARDFLARTVGYFVQDPKLFLVQTPHFFLNPDPIDRNIGLRKDCPPENEMFYHQGHRGLDRWGGAFFCGSAAVLRREALDSVGGFAGETITEDAETALEIHSQGWKSLYVDHAMIAGLQPETFTSFIEQRGRWATGMMQLLILKNPLRRKGLSMTQRLCYLNSMTFWLFPLVRLTFILAPLAYLFFGLQIFVATIQEVLVYMTSYMAISFMVQNALYGRVRWPLISELYETAQAPYLASAIFKTFWRPRAAKFNVTAKDEVLEEDYLSPIYAPLLTIWVLAGLGVIAAGVRWMLYPGDHNILMIVGGWAVFNFLIVSASLRVLAERQQRRAVPRVPMQVPAVAALGRSVEQFVSATVLDASTSGARLSLRPSPETRPEDLAKIEKGFVFFFTPEFPKSPHLENAVRVQVQSVVRSGNSYVVGVKYDPDQPMIVRETVAHLIFGDSAVWEAIRAGRTRQKGLLVGMGYVVVLAFSGIWHTAIAIKNEPARLRRLRERERISGRSEAVPAHLLAFGEAFDPPPAARPVPISPAARSQHAAPAMTPAVPLQGVAPTSLPQGGPGHGGPLQGGSVPGGQIPGGQLPGGQLPGGPVPGGSRTDPKAQGAQGGMGQPLMSQHTSGQDDAGQGGGAPMFSTDWRSTT</sequence>
<feature type="transmembrane region" description="Helical" evidence="9">
    <location>
        <begin position="63"/>
        <end position="82"/>
    </location>
</feature>
<dbReference type="GO" id="GO:0016760">
    <property type="term" value="F:cellulose synthase (UDP-forming) activity"/>
    <property type="evidence" value="ECO:0007669"/>
    <property type="project" value="UniProtKB-EC"/>
</dbReference>
<reference evidence="12 13" key="1">
    <citation type="submission" date="2016-10" db="EMBL/GenBank/DDBJ databases">
        <authorList>
            <person name="de Groot N.N."/>
        </authorList>
    </citation>
    <scope>NUCLEOTIDE SEQUENCE [LARGE SCALE GENOMIC DNA]</scope>
    <source>
        <strain evidence="12 13">CGMCC 1.8894</strain>
    </source>
</reference>
<comment type="pathway">
    <text evidence="9">Glycan metabolism; bacterial cellulose biosynthesis.</text>
</comment>
<evidence type="ECO:0000256" key="4">
    <source>
        <dbReference type="ARBA" id="ARBA00022676"/>
    </source>
</evidence>
<evidence type="ECO:0000256" key="1">
    <source>
        <dbReference type="ARBA" id="ARBA00004127"/>
    </source>
</evidence>
<protein>
    <recommendedName>
        <fullName evidence="9">Cellulose synthase catalytic subunit [UDP-forming]</fullName>
        <ecNumber evidence="9">2.4.1.12</ecNumber>
    </recommendedName>
</protein>
<keyword evidence="4 9" id="KW-0328">Glycosyltransferase</keyword>
<dbReference type="NCBIfam" id="TIGR03030">
    <property type="entry name" value="CelA"/>
    <property type="match status" value="1"/>
</dbReference>
<keyword evidence="3 9" id="KW-0997">Cell inner membrane</keyword>
<evidence type="ECO:0000256" key="5">
    <source>
        <dbReference type="ARBA" id="ARBA00022679"/>
    </source>
</evidence>
<dbReference type="STRING" id="564137.SAMN04488238_104306"/>
<feature type="transmembrane region" description="Helical" evidence="9">
    <location>
        <begin position="94"/>
        <end position="118"/>
    </location>
</feature>
<evidence type="ECO:0000313" key="13">
    <source>
        <dbReference type="Proteomes" id="UP000198539"/>
    </source>
</evidence>
<evidence type="ECO:0000256" key="10">
    <source>
        <dbReference type="SAM" id="MobiDB-lite"/>
    </source>
</evidence>
<dbReference type="GO" id="GO:0005886">
    <property type="term" value="C:plasma membrane"/>
    <property type="evidence" value="ECO:0007669"/>
    <property type="project" value="UniProtKB-SubCell"/>
</dbReference>
<dbReference type="InterPro" id="IPR050321">
    <property type="entry name" value="Glycosyltr_2/OpgH_subfam"/>
</dbReference>
<gene>
    <name evidence="12" type="ORF">SAMN04488238_104306</name>
</gene>
<dbReference type="GO" id="GO:0035438">
    <property type="term" value="F:cyclic-di-GMP binding"/>
    <property type="evidence" value="ECO:0007669"/>
    <property type="project" value="InterPro"/>
</dbReference>
<evidence type="ECO:0000256" key="6">
    <source>
        <dbReference type="ARBA" id="ARBA00022692"/>
    </source>
</evidence>
<dbReference type="Gene3D" id="3.90.550.10">
    <property type="entry name" value="Spore Coat Polysaccharide Biosynthesis Protein SpsA, Chain A"/>
    <property type="match status" value="1"/>
</dbReference>
<evidence type="ECO:0000259" key="11">
    <source>
        <dbReference type="Pfam" id="PF07238"/>
    </source>
</evidence>
<organism evidence="12 13">
    <name type="scientific">Roseicitreum antarcticum</name>
    <dbReference type="NCBI Taxonomy" id="564137"/>
    <lineage>
        <taxon>Bacteria</taxon>
        <taxon>Pseudomonadati</taxon>
        <taxon>Pseudomonadota</taxon>
        <taxon>Alphaproteobacteria</taxon>
        <taxon>Rhodobacterales</taxon>
        <taxon>Paracoccaceae</taxon>
        <taxon>Roseicitreum</taxon>
    </lineage>
</organism>
<feature type="domain" description="PilZ" evidence="11">
    <location>
        <begin position="578"/>
        <end position="692"/>
    </location>
</feature>
<dbReference type="RefSeq" id="WP_092887950.1">
    <property type="nucleotide sequence ID" value="NZ_CP061498.1"/>
</dbReference>
<feature type="compositionally biased region" description="Gly residues" evidence="10">
    <location>
        <begin position="808"/>
        <end position="837"/>
    </location>
</feature>
<dbReference type="Proteomes" id="UP000198539">
    <property type="component" value="Unassembled WGS sequence"/>
</dbReference>
<feature type="transmembrane region" description="Helical" evidence="9">
    <location>
        <begin position="38"/>
        <end position="56"/>
    </location>
</feature>
<evidence type="ECO:0000256" key="3">
    <source>
        <dbReference type="ARBA" id="ARBA00022519"/>
    </source>
</evidence>
<dbReference type="UniPathway" id="UPA00694"/>
<keyword evidence="7 9" id="KW-1133">Transmembrane helix</keyword>